<accession>A0AAV6URD6</accession>
<proteinExistence type="predicted"/>
<dbReference type="AlphaFoldDB" id="A0AAV6URD6"/>
<dbReference type="Proteomes" id="UP000827092">
    <property type="component" value="Unassembled WGS sequence"/>
</dbReference>
<protein>
    <submittedName>
        <fullName evidence="1">Uncharacterized protein</fullName>
    </submittedName>
</protein>
<evidence type="ECO:0000313" key="2">
    <source>
        <dbReference type="Proteomes" id="UP000827092"/>
    </source>
</evidence>
<sequence>MENDLYLSTYTTVTLVDTNGGLDMMRWHMTCPDAPDAPNLSTEKGFLRWEHLDVSPKAHVHIFAIRRSCVECWRGALNPSPQQPGHLRMHISVSSRGYRFRASLSSANFPERSLRALEEFRGGSRK</sequence>
<comment type="caution">
    <text evidence="1">The sequence shown here is derived from an EMBL/GenBank/DDBJ whole genome shotgun (WGS) entry which is preliminary data.</text>
</comment>
<evidence type="ECO:0000313" key="1">
    <source>
        <dbReference type="EMBL" id="KAG8187035.1"/>
    </source>
</evidence>
<reference evidence="1 2" key="1">
    <citation type="journal article" date="2022" name="Nat. Ecol. Evol.">
        <title>A masculinizing supergene underlies an exaggerated male reproductive morph in a spider.</title>
        <authorList>
            <person name="Hendrickx F."/>
            <person name="De Corte Z."/>
            <person name="Sonet G."/>
            <person name="Van Belleghem S.M."/>
            <person name="Kostlbacher S."/>
            <person name="Vangestel C."/>
        </authorList>
    </citation>
    <scope>NUCLEOTIDE SEQUENCE [LARGE SCALE GENOMIC DNA]</scope>
    <source>
        <strain evidence="1">W744_W776</strain>
    </source>
</reference>
<dbReference type="EMBL" id="JAFNEN010000281">
    <property type="protein sequence ID" value="KAG8187035.1"/>
    <property type="molecule type" value="Genomic_DNA"/>
</dbReference>
<name>A0AAV6URD6_9ARAC</name>
<keyword evidence="2" id="KW-1185">Reference proteome</keyword>
<gene>
    <name evidence="1" type="ORF">JTE90_019245</name>
</gene>
<organism evidence="1 2">
    <name type="scientific">Oedothorax gibbosus</name>
    <dbReference type="NCBI Taxonomy" id="931172"/>
    <lineage>
        <taxon>Eukaryota</taxon>
        <taxon>Metazoa</taxon>
        <taxon>Ecdysozoa</taxon>
        <taxon>Arthropoda</taxon>
        <taxon>Chelicerata</taxon>
        <taxon>Arachnida</taxon>
        <taxon>Araneae</taxon>
        <taxon>Araneomorphae</taxon>
        <taxon>Entelegynae</taxon>
        <taxon>Araneoidea</taxon>
        <taxon>Linyphiidae</taxon>
        <taxon>Erigoninae</taxon>
        <taxon>Oedothorax</taxon>
    </lineage>
</organism>